<dbReference type="AlphaFoldDB" id="A0A316FC27"/>
<evidence type="ECO:0000313" key="1">
    <source>
        <dbReference type="EMBL" id="PWK45407.1"/>
    </source>
</evidence>
<protein>
    <submittedName>
        <fullName evidence="1">Uncharacterized protein</fullName>
    </submittedName>
</protein>
<gene>
    <name evidence="1" type="ORF">C8D97_11480</name>
</gene>
<dbReference type="RefSeq" id="WP_109764949.1">
    <property type="nucleotide sequence ID" value="NZ_QGGU01000014.1"/>
</dbReference>
<organism evidence="1 2">
    <name type="scientific">Pleionea mediterranea</name>
    <dbReference type="NCBI Taxonomy" id="523701"/>
    <lineage>
        <taxon>Bacteria</taxon>
        <taxon>Pseudomonadati</taxon>
        <taxon>Pseudomonadota</taxon>
        <taxon>Gammaproteobacteria</taxon>
        <taxon>Oceanospirillales</taxon>
        <taxon>Pleioneaceae</taxon>
        <taxon>Pleionea</taxon>
    </lineage>
</organism>
<dbReference type="GO" id="GO:0043565">
    <property type="term" value="F:sequence-specific DNA binding"/>
    <property type="evidence" value="ECO:0007669"/>
    <property type="project" value="InterPro"/>
</dbReference>
<accession>A0A316FC27</accession>
<comment type="caution">
    <text evidence="1">The sequence shown here is derived from an EMBL/GenBank/DDBJ whole genome shotgun (WGS) entry which is preliminary data.</text>
</comment>
<dbReference type="InterPro" id="IPR010921">
    <property type="entry name" value="Trp_repressor/repl_initiator"/>
</dbReference>
<evidence type="ECO:0000313" key="2">
    <source>
        <dbReference type="Proteomes" id="UP000245790"/>
    </source>
</evidence>
<keyword evidence="2" id="KW-1185">Reference proteome</keyword>
<sequence length="65" mass="7367">MYLSQRLADEKLANIAEYFGLKSIGSVCPAISEMKKLEAKGEMKKVLNQMYRLLGIKQLTCPLLF</sequence>
<dbReference type="SUPFAM" id="SSF48295">
    <property type="entry name" value="TrpR-like"/>
    <property type="match status" value="1"/>
</dbReference>
<name>A0A316FC27_9GAMM</name>
<dbReference type="EMBL" id="QGGU01000014">
    <property type="protein sequence ID" value="PWK45407.1"/>
    <property type="molecule type" value="Genomic_DNA"/>
</dbReference>
<dbReference type="Proteomes" id="UP000245790">
    <property type="component" value="Unassembled WGS sequence"/>
</dbReference>
<proteinExistence type="predicted"/>
<reference evidence="1 2" key="1">
    <citation type="submission" date="2018-05" db="EMBL/GenBank/DDBJ databases">
        <title>Genomic Encyclopedia of Type Strains, Phase IV (KMG-IV): sequencing the most valuable type-strain genomes for metagenomic binning, comparative biology and taxonomic classification.</title>
        <authorList>
            <person name="Goeker M."/>
        </authorList>
    </citation>
    <scope>NUCLEOTIDE SEQUENCE [LARGE SCALE GENOMIC DNA]</scope>
    <source>
        <strain evidence="1 2">DSM 25350</strain>
    </source>
</reference>